<evidence type="ECO:0000313" key="1">
    <source>
        <dbReference type="EMBL" id="SPO21996.1"/>
    </source>
</evidence>
<gene>
    <name evidence="1" type="ORF">UTRI_01986_B</name>
</gene>
<dbReference type="Pfam" id="PF02391">
    <property type="entry name" value="MoaE"/>
    <property type="match status" value="1"/>
</dbReference>
<proteinExistence type="predicted"/>
<reference evidence="1 2" key="1">
    <citation type="submission" date="2018-03" db="EMBL/GenBank/DDBJ databases">
        <authorList>
            <person name="Guldener U."/>
        </authorList>
    </citation>
    <scope>NUCLEOTIDE SEQUENCE [LARGE SCALE GENOMIC DNA]</scope>
    <source>
        <strain evidence="1 2">NBRC100155</strain>
    </source>
</reference>
<dbReference type="AlphaFoldDB" id="A0A5C3DXQ3"/>
<dbReference type="PANTHER" id="PTHR23404">
    <property type="entry name" value="MOLYBDOPTERIN SYNTHASE RELATED"/>
    <property type="match status" value="1"/>
</dbReference>
<dbReference type="GO" id="GO:0006777">
    <property type="term" value="P:Mo-molybdopterin cofactor biosynthetic process"/>
    <property type="evidence" value="ECO:0007669"/>
    <property type="project" value="InterPro"/>
</dbReference>
<dbReference type="OrthoDB" id="5531344at2759"/>
<dbReference type="InterPro" id="IPR036563">
    <property type="entry name" value="MoaE_sf"/>
</dbReference>
<name>A0A5C3DXQ3_9BASI</name>
<evidence type="ECO:0000313" key="2">
    <source>
        <dbReference type="Proteomes" id="UP000324022"/>
    </source>
</evidence>
<protein>
    <submittedName>
        <fullName evidence="1">Related to molybdopterin synthase large subunit</fullName>
    </submittedName>
</protein>
<dbReference type="Gene3D" id="3.90.1170.40">
    <property type="entry name" value="Molybdopterin biosynthesis MoaE subunit"/>
    <property type="match status" value="1"/>
</dbReference>
<keyword evidence="2" id="KW-1185">Reference proteome</keyword>
<dbReference type="Proteomes" id="UP000324022">
    <property type="component" value="Unassembled WGS sequence"/>
</dbReference>
<sequence>MTSAPADAGSSTLLAYPPSSVSGSIKSSHGDEAVLTYDELQEKEAIRFVADDGAGATVLFSGTTRDSFKGKQVTRLEYEAYTSLALKTLSSLLEKAHTYVPFLNNPIPRSANAAPHSISEEEEDRVTRCYIAHRLGEVAVGECSILIAVSSPHRKEAFVVAEWLLEEVKKNVAVWKR</sequence>
<dbReference type="EMBL" id="OOIN01000003">
    <property type="protein sequence ID" value="SPO21996.1"/>
    <property type="molecule type" value="Genomic_DNA"/>
</dbReference>
<dbReference type="CDD" id="cd00756">
    <property type="entry name" value="MoaE"/>
    <property type="match status" value="1"/>
</dbReference>
<dbReference type="InterPro" id="IPR003448">
    <property type="entry name" value="Mopterin_biosynth_MoaE"/>
</dbReference>
<dbReference type="SUPFAM" id="SSF54690">
    <property type="entry name" value="Molybdopterin synthase subunit MoaE"/>
    <property type="match status" value="1"/>
</dbReference>
<accession>A0A5C3DXQ3</accession>
<organism evidence="1 2">
    <name type="scientific">Ustilago trichophora</name>
    <dbReference type="NCBI Taxonomy" id="86804"/>
    <lineage>
        <taxon>Eukaryota</taxon>
        <taxon>Fungi</taxon>
        <taxon>Dikarya</taxon>
        <taxon>Basidiomycota</taxon>
        <taxon>Ustilaginomycotina</taxon>
        <taxon>Ustilaginomycetes</taxon>
        <taxon>Ustilaginales</taxon>
        <taxon>Ustilaginaceae</taxon>
        <taxon>Ustilago</taxon>
    </lineage>
</organism>